<dbReference type="EMBL" id="JADIMM010000067">
    <property type="protein sequence ID" value="MBO8457515.1"/>
    <property type="molecule type" value="Genomic_DNA"/>
</dbReference>
<reference evidence="1" key="2">
    <citation type="journal article" date="2021" name="PeerJ">
        <title>Extensive microbial diversity within the chicken gut microbiome revealed by metagenomics and culture.</title>
        <authorList>
            <person name="Gilroy R."/>
            <person name="Ravi A."/>
            <person name="Getino M."/>
            <person name="Pursley I."/>
            <person name="Horton D.L."/>
            <person name="Alikhan N.F."/>
            <person name="Baker D."/>
            <person name="Gharbi K."/>
            <person name="Hall N."/>
            <person name="Watson M."/>
            <person name="Adriaenssens E.M."/>
            <person name="Foster-Nyarko E."/>
            <person name="Jarju S."/>
            <person name="Secka A."/>
            <person name="Antonio M."/>
            <person name="Oren A."/>
            <person name="Chaudhuri R.R."/>
            <person name="La Ragione R."/>
            <person name="Hildebrand F."/>
            <person name="Pallen M.J."/>
        </authorList>
    </citation>
    <scope>NUCLEOTIDE SEQUENCE</scope>
    <source>
        <strain evidence="1">10532</strain>
    </source>
</reference>
<organism evidence="1 2">
    <name type="scientific">Candidatus Gallitreponema excrementavium</name>
    <dbReference type="NCBI Taxonomy" id="2840840"/>
    <lineage>
        <taxon>Bacteria</taxon>
        <taxon>Pseudomonadati</taxon>
        <taxon>Spirochaetota</taxon>
        <taxon>Spirochaetia</taxon>
        <taxon>Spirochaetales</taxon>
        <taxon>Candidatus Gallitreponema</taxon>
    </lineage>
</organism>
<accession>A0A9D9HPG2</accession>
<dbReference type="Proteomes" id="UP000823638">
    <property type="component" value="Unassembled WGS sequence"/>
</dbReference>
<evidence type="ECO:0000313" key="2">
    <source>
        <dbReference type="Proteomes" id="UP000823638"/>
    </source>
</evidence>
<proteinExistence type="predicted"/>
<sequence length="273" mass="30487">MKSYIVSPFRDELPGRIFPFLPVRFSISFFVLLSVFMLSSCSPEIKLKIYPPDKQTGTDTQGLIIPGEISFSAIPTKTASEAITRFAGVPEGESLFSENNMKETLKGSNFNLVQFSSGKNGSIGFTINTKDLNSVFKEYPREEIPEIISIEQKNESGKIQTIVQISINPENLNTILSHFPPETRDYIDILMAPVFTGENLTKNEYIQLIKAAYGEKLARELSGENLNLVLELPSGNFKVFINGEEKSLSENKLVIPLAEFLSMANGFSIRLVW</sequence>
<protein>
    <submittedName>
        <fullName evidence="1">Uncharacterized protein</fullName>
    </submittedName>
</protein>
<name>A0A9D9HPG2_9SPIR</name>
<evidence type="ECO:0000313" key="1">
    <source>
        <dbReference type="EMBL" id="MBO8457515.1"/>
    </source>
</evidence>
<comment type="caution">
    <text evidence="1">The sequence shown here is derived from an EMBL/GenBank/DDBJ whole genome shotgun (WGS) entry which is preliminary data.</text>
</comment>
<reference evidence="1" key="1">
    <citation type="submission" date="2020-10" db="EMBL/GenBank/DDBJ databases">
        <authorList>
            <person name="Gilroy R."/>
        </authorList>
    </citation>
    <scope>NUCLEOTIDE SEQUENCE</scope>
    <source>
        <strain evidence="1">10532</strain>
    </source>
</reference>
<dbReference type="AlphaFoldDB" id="A0A9D9HPG2"/>
<gene>
    <name evidence="1" type="ORF">IAA81_04720</name>
</gene>